<name>E4RLM1_HALHG</name>
<sequence>MKVDLIIIGAGPAGLFTAIQAASKNKNILILEKKPTPAKKLLITGSGQCNLTQAGDISDFFAHYGENSDFLKGSLYSFDNLALLRFFRKRGIEFETREGSKIFPKSGKAKDILEVLVKEIKNLGIKIKYNQQVKELSCDQKTNVFKVSTSTQNYFADFVVVAAGGKSYPTTGSTGDAYKFASSLGHSIKKVKPALTPVKIKNYKFSELAGISLSNIELSLWRDNNLIKRWTGDLLFTHQGLSGPAILNYSRYIKKGDLIKVHLVDKKNEALLDKLLIEKINNYGNRLFKNVLKDFEIPNRLADILIKISKIDQAKKAAQITKNERKRILKLLYGLSLEVEDLGSFKEAMVTKGGVNLKEIDPSTMESKLKNGLFVVGEALDIDGDTGGYNLQAAFSTAYLAGRKIAKS</sequence>
<proteinExistence type="predicted"/>
<dbReference type="KEGG" id="has:Halsa_1510"/>
<evidence type="ECO:0000313" key="6">
    <source>
        <dbReference type="EMBL" id="ADQ14935.1"/>
    </source>
</evidence>
<dbReference type="Gene3D" id="2.40.30.10">
    <property type="entry name" value="Translation factors"/>
    <property type="match status" value="1"/>
</dbReference>
<evidence type="ECO:0000259" key="4">
    <source>
        <dbReference type="Pfam" id="PF03486"/>
    </source>
</evidence>
<reference evidence="6 7" key="1">
    <citation type="submission" date="2010-11" db="EMBL/GenBank/DDBJ databases">
        <title>Complete sequence of Halanaerobium sp. sapolanicus.</title>
        <authorList>
            <consortium name="US DOE Joint Genome Institute"/>
            <person name="Lucas S."/>
            <person name="Copeland A."/>
            <person name="Lapidus A."/>
            <person name="Cheng J.-F."/>
            <person name="Bruce D."/>
            <person name="Goodwin L."/>
            <person name="Pitluck S."/>
            <person name="Davenport K."/>
            <person name="Detter J.C."/>
            <person name="Han C."/>
            <person name="Tapia R."/>
            <person name="Land M."/>
            <person name="Hauser L."/>
            <person name="Jeffries C."/>
            <person name="Kyrpides N."/>
            <person name="Ivanova N."/>
            <person name="Mikhailova N."/>
            <person name="Begemann M.B."/>
            <person name="Mormile M.R."/>
            <person name="Wall J.D."/>
            <person name="Elias D.A."/>
            <person name="Woyke T."/>
        </authorList>
    </citation>
    <scope>NUCLEOTIDE SEQUENCE [LARGE SCALE GENOMIC DNA]</scope>
    <source>
        <strain evidence="7">sapolanicus</strain>
    </source>
</reference>
<dbReference type="HOGENOM" id="CLU_025174_3_1_9"/>
<keyword evidence="7" id="KW-1185">Reference proteome</keyword>
<dbReference type="OrthoDB" id="9773233at2"/>
<dbReference type="SUPFAM" id="SSF160996">
    <property type="entry name" value="HI0933 insert domain-like"/>
    <property type="match status" value="1"/>
</dbReference>
<dbReference type="InterPro" id="IPR057661">
    <property type="entry name" value="RsdA/BaiN/AoA(So)_Rossmann"/>
</dbReference>
<dbReference type="InterPro" id="IPR004792">
    <property type="entry name" value="BaiN-like"/>
</dbReference>
<feature type="domain" description="RsdA/BaiN/AoA(So)-like insert" evidence="5">
    <location>
        <begin position="192"/>
        <end position="350"/>
    </location>
</feature>
<keyword evidence="3" id="KW-0274">FAD</keyword>
<reference evidence="6 7" key="2">
    <citation type="journal article" date="2011" name="J. Bacteriol.">
        <title>Complete Genome Sequence of the Haloalkaliphilic, Hydrogen Producing Halanaerobium hydrogenoformans.</title>
        <authorList>
            <person name="Brown S.D."/>
            <person name="Begemann M.B."/>
            <person name="Mormile M.R."/>
            <person name="Wall J.D."/>
            <person name="Han C.S."/>
            <person name="Goodwin L.A."/>
            <person name="Pitluck S."/>
            <person name="Land M.L."/>
            <person name="Hauser L.J."/>
            <person name="Elias D.A."/>
        </authorList>
    </citation>
    <scope>NUCLEOTIDE SEQUENCE [LARGE SCALE GENOMIC DNA]</scope>
    <source>
        <strain evidence="7">sapolanicus</strain>
    </source>
</reference>
<dbReference type="AlphaFoldDB" id="E4RLM1"/>
<dbReference type="InterPro" id="IPR055178">
    <property type="entry name" value="RsdA/BaiN/AoA(So)-like_dom"/>
</dbReference>
<evidence type="ECO:0000256" key="2">
    <source>
        <dbReference type="ARBA" id="ARBA00022630"/>
    </source>
</evidence>
<dbReference type="PANTHER" id="PTHR42887">
    <property type="entry name" value="OS12G0638800 PROTEIN"/>
    <property type="match status" value="1"/>
</dbReference>
<comment type="cofactor">
    <cofactor evidence="1">
        <name>FAD</name>
        <dbReference type="ChEBI" id="CHEBI:57692"/>
    </cofactor>
</comment>
<protein>
    <submittedName>
        <fullName evidence="6">HI0933 family protein</fullName>
    </submittedName>
</protein>
<evidence type="ECO:0000313" key="7">
    <source>
        <dbReference type="Proteomes" id="UP000007434"/>
    </source>
</evidence>
<dbReference type="Pfam" id="PF03486">
    <property type="entry name" value="HI0933_like"/>
    <property type="match status" value="1"/>
</dbReference>
<dbReference type="Pfam" id="PF22780">
    <property type="entry name" value="HI0933_like_1st"/>
    <property type="match status" value="1"/>
</dbReference>
<dbReference type="Gene3D" id="3.50.50.60">
    <property type="entry name" value="FAD/NAD(P)-binding domain"/>
    <property type="match status" value="1"/>
</dbReference>
<gene>
    <name evidence="6" type="ordered locus">Halsa_1510</name>
</gene>
<dbReference type="Gene3D" id="1.10.8.260">
    <property type="entry name" value="HI0933 insert domain-like"/>
    <property type="match status" value="1"/>
</dbReference>
<evidence type="ECO:0000256" key="1">
    <source>
        <dbReference type="ARBA" id="ARBA00001974"/>
    </source>
</evidence>
<dbReference type="Proteomes" id="UP000007434">
    <property type="component" value="Chromosome"/>
</dbReference>
<feature type="domain" description="RsdA/BaiN/AoA(So)-like Rossmann fold-like" evidence="4">
    <location>
        <begin position="4"/>
        <end position="403"/>
    </location>
</feature>
<dbReference type="PRINTS" id="PR00411">
    <property type="entry name" value="PNDRDTASEI"/>
</dbReference>
<evidence type="ECO:0000256" key="3">
    <source>
        <dbReference type="ARBA" id="ARBA00022827"/>
    </source>
</evidence>
<dbReference type="PANTHER" id="PTHR42887:SF2">
    <property type="entry name" value="OS12G0638800 PROTEIN"/>
    <property type="match status" value="1"/>
</dbReference>
<dbReference type="RefSeq" id="WP_013406013.1">
    <property type="nucleotide sequence ID" value="NC_014654.1"/>
</dbReference>
<keyword evidence="2" id="KW-0285">Flavoprotein</keyword>
<dbReference type="SUPFAM" id="SSF51905">
    <property type="entry name" value="FAD/NAD(P)-binding domain"/>
    <property type="match status" value="1"/>
</dbReference>
<evidence type="ECO:0000259" key="5">
    <source>
        <dbReference type="Pfam" id="PF22780"/>
    </source>
</evidence>
<dbReference type="PRINTS" id="PR00368">
    <property type="entry name" value="FADPNR"/>
</dbReference>
<dbReference type="eggNOG" id="COG2081">
    <property type="taxonomic scope" value="Bacteria"/>
</dbReference>
<dbReference type="InterPro" id="IPR023166">
    <property type="entry name" value="BaiN-like_dom_sf"/>
</dbReference>
<organism evidence="6 7">
    <name type="scientific">Halanaerobium hydrogeniformans</name>
    <name type="common">Halanaerobium sp. (strain sapolanicus)</name>
    <dbReference type="NCBI Taxonomy" id="656519"/>
    <lineage>
        <taxon>Bacteria</taxon>
        <taxon>Bacillati</taxon>
        <taxon>Bacillota</taxon>
        <taxon>Clostridia</taxon>
        <taxon>Halanaerobiales</taxon>
        <taxon>Halanaerobiaceae</taxon>
        <taxon>Halanaerobium</taxon>
    </lineage>
</organism>
<accession>E4RLM1</accession>
<dbReference type="EMBL" id="CP002304">
    <property type="protein sequence ID" value="ADQ14935.1"/>
    <property type="molecule type" value="Genomic_DNA"/>
</dbReference>
<dbReference type="NCBIfam" id="TIGR00275">
    <property type="entry name" value="aminoacetone oxidase family FAD-binding enzyme"/>
    <property type="match status" value="1"/>
</dbReference>
<dbReference type="InterPro" id="IPR036188">
    <property type="entry name" value="FAD/NAD-bd_sf"/>
</dbReference>